<evidence type="ECO:0000256" key="1">
    <source>
        <dbReference type="SAM" id="SignalP"/>
    </source>
</evidence>
<accession>A0A9X0CP10</accession>
<feature type="domain" description="SCP" evidence="2">
    <location>
        <begin position="28"/>
        <end position="161"/>
    </location>
</feature>
<feature type="signal peptide" evidence="1">
    <location>
        <begin position="1"/>
        <end position="20"/>
    </location>
</feature>
<evidence type="ECO:0000259" key="2">
    <source>
        <dbReference type="SMART" id="SM00198"/>
    </source>
</evidence>
<proteinExistence type="predicted"/>
<keyword evidence="1" id="KW-0732">Signal</keyword>
<dbReference type="PRINTS" id="PR00837">
    <property type="entry name" value="V5TPXLIKE"/>
</dbReference>
<dbReference type="SMART" id="SM00198">
    <property type="entry name" value="SCP"/>
    <property type="match status" value="1"/>
</dbReference>
<reference evidence="3" key="1">
    <citation type="submission" date="2023-01" db="EMBL/GenBank/DDBJ databases">
        <title>Genome assembly of the deep-sea coral Lophelia pertusa.</title>
        <authorList>
            <person name="Herrera S."/>
            <person name="Cordes E."/>
        </authorList>
    </citation>
    <scope>NUCLEOTIDE SEQUENCE</scope>
    <source>
        <strain evidence="3">USNM1676648</strain>
        <tissue evidence="3">Polyp</tissue>
    </source>
</reference>
<dbReference type="PROSITE" id="PS01009">
    <property type="entry name" value="CRISP_1"/>
    <property type="match status" value="1"/>
</dbReference>
<dbReference type="SUPFAM" id="SSF55797">
    <property type="entry name" value="PR-1-like"/>
    <property type="match status" value="1"/>
</dbReference>
<dbReference type="Gene3D" id="3.40.33.10">
    <property type="entry name" value="CAP"/>
    <property type="match status" value="1"/>
</dbReference>
<dbReference type="InterPro" id="IPR035940">
    <property type="entry name" value="CAP_sf"/>
</dbReference>
<dbReference type="InterPro" id="IPR018244">
    <property type="entry name" value="Allrgn_V5/Tpx1_CS"/>
</dbReference>
<dbReference type="PANTHER" id="PTHR10334">
    <property type="entry name" value="CYSTEINE-RICH SECRETORY PROTEIN-RELATED"/>
    <property type="match status" value="1"/>
</dbReference>
<dbReference type="CDD" id="cd05382">
    <property type="entry name" value="CAP_GAPR1-like"/>
    <property type="match status" value="1"/>
</dbReference>
<dbReference type="Pfam" id="PF00188">
    <property type="entry name" value="CAP"/>
    <property type="match status" value="1"/>
</dbReference>
<organism evidence="3 4">
    <name type="scientific">Desmophyllum pertusum</name>
    <dbReference type="NCBI Taxonomy" id="174260"/>
    <lineage>
        <taxon>Eukaryota</taxon>
        <taxon>Metazoa</taxon>
        <taxon>Cnidaria</taxon>
        <taxon>Anthozoa</taxon>
        <taxon>Hexacorallia</taxon>
        <taxon>Scleractinia</taxon>
        <taxon>Caryophylliina</taxon>
        <taxon>Caryophylliidae</taxon>
        <taxon>Desmophyllum</taxon>
    </lineage>
</organism>
<dbReference type="EMBL" id="MU826866">
    <property type="protein sequence ID" value="KAJ7370395.1"/>
    <property type="molecule type" value="Genomic_DNA"/>
</dbReference>
<protein>
    <recommendedName>
        <fullName evidence="2">SCP domain-containing protein</fullName>
    </recommendedName>
</protein>
<feature type="chain" id="PRO_5040725369" description="SCP domain-containing protein" evidence="1">
    <location>
        <begin position="21"/>
        <end position="203"/>
    </location>
</feature>
<name>A0A9X0CP10_9CNID</name>
<evidence type="ECO:0000313" key="3">
    <source>
        <dbReference type="EMBL" id="KAJ7370395.1"/>
    </source>
</evidence>
<evidence type="ECO:0000313" key="4">
    <source>
        <dbReference type="Proteomes" id="UP001163046"/>
    </source>
</evidence>
<keyword evidence="4" id="KW-1185">Reference proteome</keyword>
<dbReference type="AlphaFoldDB" id="A0A9X0CP10"/>
<dbReference type="InterPro" id="IPR001283">
    <property type="entry name" value="CRISP-related"/>
</dbReference>
<dbReference type="OrthoDB" id="5973011at2759"/>
<sequence>MQILFAVFTFLSVVLDKALGADEAAIPPFKDQCLKWHNEYRKKHQVDSVKWSDTLAKGAQDWADYLAQNDKFEHATNLGVGENIYLSSSAKAKEPCTEATKLFYGEVKDYDFSKPGFSGETGHFTQVVWKNTKEIGAAKAIRVDGSLVVVIRYSPAGNFASAKAFRENVLPEKGQDGGVGPVRSSLAFIGFVVATGVAFKNFF</sequence>
<dbReference type="GO" id="GO:0005576">
    <property type="term" value="C:extracellular region"/>
    <property type="evidence" value="ECO:0007669"/>
    <property type="project" value="InterPro"/>
</dbReference>
<dbReference type="Proteomes" id="UP001163046">
    <property type="component" value="Unassembled WGS sequence"/>
</dbReference>
<comment type="caution">
    <text evidence="3">The sequence shown here is derived from an EMBL/GenBank/DDBJ whole genome shotgun (WGS) entry which is preliminary data.</text>
</comment>
<dbReference type="FunFam" id="3.40.33.10:FF:000002">
    <property type="entry name" value="Golgi-associated plant pathogenesis-related protein 1"/>
    <property type="match status" value="1"/>
</dbReference>
<dbReference type="InterPro" id="IPR034113">
    <property type="entry name" value="SCP_GAPR1-like"/>
</dbReference>
<gene>
    <name evidence="3" type="ORF">OS493_032572</name>
</gene>
<dbReference type="InterPro" id="IPR014044">
    <property type="entry name" value="CAP_dom"/>
</dbReference>